<dbReference type="InterPro" id="IPR011320">
    <property type="entry name" value="RNase_H1_N"/>
</dbReference>
<name>A0AAE0DSS5_9ROSI</name>
<evidence type="ECO:0000313" key="2">
    <source>
        <dbReference type="EMBL" id="KAK3184728.1"/>
    </source>
</evidence>
<reference evidence="2" key="1">
    <citation type="journal article" date="2023" name="Plant J.">
        <title>Genome sequences and population genomics provide insights into the demographic history, inbreeding, and mutation load of two 'living fossil' tree species of Dipteronia.</title>
        <authorList>
            <person name="Feng Y."/>
            <person name="Comes H.P."/>
            <person name="Chen J."/>
            <person name="Zhu S."/>
            <person name="Lu R."/>
            <person name="Zhang X."/>
            <person name="Li P."/>
            <person name="Qiu J."/>
            <person name="Olsen K.M."/>
            <person name="Qiu Y."/>
        </authorList>
    </citation>
    <scope>NUCLEOTIDE SEQUENCE</scope>
    <source>
        <strain evidence="2">NBL</strain>
    </source>
</reference>
<dbReference type="SUPFAM" id="SSF55658">
    <property type="entry name" value="L9 N-domain-like"/>
    <property type="match status" value="1"/>
</dbReference>
<proteinExistence type="predicted"/>
<evidence type="ECO:0000259" key="1">
    <source>
        <dbReference type="Pfam" id="PF01693"/>
    </source>
</evidence>
<accession>A0AAE0DSS5</accession>
<dbReference type="Pfam" id="PF01693">
    <property type="entry name" value="Cauli_VI"/>
    <property type="match status" value="1"/>
</dbReference>
<dbReference type="Gene3D" id="3.40.970.10">
    <property type="entry name" value="Ribonuclease H1, N-terminal domain"/>
    <property type="match status" value="1"/>
</dbReference>
<evidence type="ECO:0000313" key="3">
    <source>
        <dbReference type="Proteomes" id="UP001281410"/>
    </source>
</evidence>
<dbReference type="InterPro" id="IPR009027">
    <property type="entry name" value="Ribosomal_bL9/RNase_H1_N"/>
</dbReference>
<feature type="domain" description="Ribonuclease H1 N-terminal" evidence="1">
    <location>
        <begin position="124"/>
        <end position="163"/>
    </location>
</feature>
<sequence length="466" mass="52671">MASSRLTIAEAPETSLPVAPANVHYSPNSDSAFVLPLISGDDSKTWRPTKGTSLNKQEQNLLDHLWAIPQMKAHKQNYQKIMNWLNVYFHYGKKTGKASTSMLGATTCTPNLRPNNASRSFSHYVVFNGDKYGIYTKWSDVETSIQGMEEPMWEGFNDSKRAQLALHSYRISLDVRNSSSNRQVADKKSVTLSRQLSELKKAKSDEIADLEHQVAYLKFQLALRDQANNPGNLPISQALLTLPEELKAEIAQITTQTELQRYMLILDFLAEHLRDIPGLQVDMVTQEGKFHYVFPEATISFPDFTQVEMACKVFNLKDLLELGVVSTILIEGDKIPEDLPQALLDAIQENGLRPDYDPIRITCYSTPLEWLQDDGGFTTLIAPATIQFLLHQPKTRDPFFVSELSCDKFSQAHGSRYKFTAQDLVRRKAHTMFETLAQCQHYHTLIAEDPPAQVYGETPTNEGRLL</sequence>
<dbReference type="EMBL" id="JANJYJ010000010">
    <property type="protein sequence ID" value="KAK3184728.1"/>
    <property type="molecule type" value="Genomic_DNA"/>
</dbReference>
<organism evidence="2 3">
    <name type="scientific">Dipteronia sinensis</name>
    <dbReference type="NCBI Taxonomy" id="43782"/>
    <lineage>
        <taxon>Eukaryota</taxon>
        <taxon>Viridiplantae</taxon>
        <taxon>Streptophyta</taxon>
        <taxon>Embryophyta</taxon>
        <taxon>Tracheophyta</taxon>
        <taxon>Spermatophyta</taxon>
        <taxon>Magnoliopsida</taxon>
        <taxon>eudicotyledons</taxon>
        <taxon>Gunneridae</taxon>
        <taxon>Pentapetalae</taxon>
        <taxon>rosids</taxon>
        <taxon>malvids</taxon>
        <taxon>Sapindales</taxon>
        <taxon>Sapindaceae</taxon>
        <taxon>Hippocastanoideae</taxon>
        <taxon>Acereae</taxon>
        <taxon>Dipteronia</taxon>
    </lineage>
</organism>
<dbReference type="Proteomes" id="UP001281410">
    <property type="component" value="Unassembled WGS sequence"/>
</dbReference>
<dbReference type="AlphaFoldDB" id="A0AAE0DSS5"/>
<keyword evidence="3" id="KW-1185">Reference proteome</keyword>
<protein>
    <recommendedName>
        <fullName evidence="1">Ribonuclease H1 N-terminal domain-containing protein</fullName>
    </recommendedName>
</protein>
<dbReference type="InterPro" id="IPR037056">
    <property type="entry name" value="RNase_H1_N_sf"/>
</dbReference>
<comment type="caution">
    <text evidence="2">The sequence shown here is derived from an EMBL/GenBank/DDBJ whole genome shotgun (WGS) entry which is preliminary data.</text>
</comment>
<gene>
    <name evidence="2" type="ORF">Dsin_032014</name>
</gene>